<evidence type="ECO:0000313" key="1">
    <source>
        <dbReference type="EMBL" id="ARN80780.1"/>
    </source>
</evidence>
<reference evidence="1 2" key="1">
    <citation type="submission" date="2017-02" db="EMBL/GenBank/DDBJ databases">
        <authorList>
            <person name="Peterson S.W."/>
        </authorList>
    </citation>
    <scope>NUCLEOTIDE SEQUENCE [LARGE SCALE GENOMIC DNA]</scope>
    <source>
        <strain evidence="1 2">S285</strain>
    </source>
</reference>
<gene>
    <name evidence="1" type="ORF">B1812_06490</name>
</gene>
<dbReference type="RefSeq" id="WP_085770860.1">
    <property type="nucleotide sequence ID" value="NZ_AP027149.1"/>
</dbReference>
<keyword evidence="2" id="KW-1185">Reference proteome</keyword>
<protein>
    <submittedName>
        <fullName evidence="1">Uncharacterized protein</fullName>
    </submittedName>
</protein>
<dbReference type="InterPro" id="IPR023963">
    <property type="entry name" value="Methanobactin_OB3b"/>
</dbReference>
<dbReference type="AlphaFoldDB" id="A0A1W6MT47"/>
<dbReference type="EMBL" id="CP019948">
    <property type="protein sequence ID" value="ARN80780.1"/>
    <property type="molecule type" value="Genomic_DNA"/>
</dbReference>
<dbReference type="Proteomes" id="UP000193978">
    <property type="component" value="Chromosome"/>
</dbReference>
<dbReference type="STRING" id="655015.B1812_06490"/>
<name>A0A1W6MT47_9HYPH</name>
<evidence type="ECO:0000313" key="2">
    <source>
        <dbReference type="Proteomes" id="UP000193978"/>
    </source>
</evidence>
<dbReference type="KEGG" id="mbry:B1812_06490"/>
<sequence length="29" mass="3044">MAIKIAKRIIMSVIGRAGACCGSHCTPVR</sequence>
<dbReference type="NCBIfam" id="TIGR04071">
    <property type="entry name" value="methanobac_OB3b"/>
    <property type="match status" value="1"/>
</dbReference>
<dbReference type="Pfam" id="PF25751">
    <property type="entry name" value="Methanobactin"/>
    <property type="match status" value="1"/>
</dbReference>
<proteinExistence type="predicted"/>
<accession>A0A1W6MT47</accession>
<organism evidence="1 2">
    <name type="scientific">Methylocystis bryophila</name>
    <dbReference type="NCBI Taxonomy" id="655015"/>
    <lineage>
        <taxon>Bacteria</taxon>
        <taxon>Pseudomonadati</taxon>
        <taxon>Pseudomonadota</taxon>
        <taxon>Alphaproteobacteria</taxon>
        <taxon>Hyphomicrobiales</taxon>
        <taxon>Methylocystaceae</taxon>
        <taxon>Methylocystis</taxon>
    </lineage>
</organism>